<evidence type="ECO:0000313" key="10">
    <source>
        <dbReference type="Proteomes" id="UP000587760"/>
    </source>
</evidence>
<keyword evidence="4" id="KW-0233">DNA recombination</keyword>
<protein>
    <submittedName>
        <fullName evidence="9">Site-specific recombinase XerD</fullName>
    </submittedName>
</protein>
<comment type="similarity">
    <text evidence="1">Belongs to the 'phage' integrase family.</text>
</comment>
<evidence type="ECO:0000256" key="2">
    <source>
        <dbReference type="ARBA" id="ARBA00022908"/>
    </source>
</evidence>
<dbReference type="InterPro" id="IPR002104">
    <property type="entry name" value="Integrase_catalytic"/>
</dbReference>
<evidence type="ECO:0000256" key="5">
    <source>
        <dbReference type="PROSITE-ProRule" id="PRU01248"/>
    </source>
</evidence>
<dbReference type="SUPFAM" id="SSF56349">
    <property type="entry name" value="DNA breaking-rejoining enzymes"/>
    <property type="match status" value="1"/>
</dbReference>
<evidence type="ECO:0000313" key="9">
    <source>
        <dbReference type="EMBL" id="MBB6480897.1"/>
    </source>
</evidence>
<keyword evidence="2" id="KW-0229">DNA integration</keyword>
<gene>
    <name evidence="8" type="ORF">HNR50_002558</name>
    <name evidence="9" type="ORF">HNR50_002570</name>
</gene>
<dbReference type="Pfam" id="PF02899">
    <property type="entry name" value="Phage_int_SAM_1"/>
    <property type="match status" value="1"/>
</dbReference>
<dbReference type="GO" id="GO:0015074">
    <property type="term" value="P:DNA integration"/>
    <property type="evidence" value="ECO:0007669"/>
    <property type="project" value="UniProtKB-KW"/>
</dbReference>
<dbReference type="Gene3D" id="1.10.150.130">
    <property type="match status" value="1"/>
</dbReference>
<accession>A0A841RCE2</accession>
<dbReference type="InterPro" id="IPR050090">
    <property type="entry name" value="Tyrosine_recombinase_XerCD"/>
</dbReference>
<keyword evidence="10" id="KW-1185">Reference proteome</keyword>
<keyword evidence="3 5" id="KW-0238">DNA-binding</keyword>
<dbReference type="PROSITE" id="PS51898">
    <property type="entry name" value="TYR_RECOMBINASE"/>
    <property type="match status" value="1"/>
</dbReference>
<evidence type="ECO:0000313" key="8">
    <source>
        <dbReference type="EMBL" id="MBB6480885.1"/>
    </source>
</evidence>
<evidence type="ECO:0000259" key="6">
    <source>
        <dbReference type="PROSITE" id="PS51898"/>
    </source>
</evidence>
<dbReference type="AlphaFoldDB" id="A0A841RCE2"/>
<feature type="domain" description="Core-binding (CB)" evidence="7">
    <location>
        <begin position="1"/>
        <end position="85"/>
    </location>
</feature>
<dbReference type="PANTHER" id="PTHR30349">
    <property type="entry name" value="PHAGE INTEGRASE-RELATED"/>
    <property type="match status" value="1"/>
</dbReference>
<dbReference type="Pfam" id="PF00589">
    <property type="entry name" value="Phage_integrase"/>
    <property type="match status" value="1"/>
</dbReference>
<feature type="domain" description="Tyr recombinase" evidence="6">
    <location>
        <begin position="106"/>
        <end position="282"/>
    </location>
</feature>
<evidence type="ECO:0000259" key="7">
    <source>
        <dbReference type="PROSITE" id="PS51900"/>
    </source>
</evidence>
<dbReference type="GO" id="GO:0006310">
    <property type="term" value="P:DNA recombination"/>
    <property type="evidence" value="ECO:0007669"/>
    <property type="project" value="UniProtKB-KW"/>
</dbReference>
<name>A0A841RCE2_9SPIO</name>
<comment type="caution">
    <text evidence="9">The sequence shown here is derived from an EMBL/GenBank/DDBJ whole genome shotgun (WGS) entry which is preliminary data.</text>
</comment>
<evidence type="ECO:0000256" key="4">
    <source>
        <dbReference type="ARBA" id="ARBA00023172"/>
    </source>
</evidence>
<dbReference type="EMBL" id="JACHGJ010000004">
    <property type="protein sequence ID" value="MBB6480897.1"/>
    <property type="molecule type" value="Genomic_DNA"/>
</dbReference>
<dbReference type="Proteomes" id="UP000587760">
    <property type="component" value="Unassembled WGS sequence"/>
</dbReference>
<proteinExistence type="inferred from homology"/>
<dbReference type="InterPro" id="IPR010998">
    <property type="entry name" value="Integrase_recombinase_N"/>
</dbReference>
<dbReference type="InterPro" id="IPR011010">
    <property type="entry name" value="DNA_brk_join_enz"/>
</dbReference>
<dbReference type="PANTHER" id="PTHR30349:SF41">
    <property type="entry name" value="INTEGRASE_RECOMBINASE PROTEIN MJ0367-RELATED"/>
    <property type="match status" value="1"/>
</dbReference>
<evidence type="ECO:0000256" key="3">
    <source>
        <dbReference type="ARBA" id="ARBA00023125"/>
    </source>
</evidence>
<reference evidence="9 10" key="1">
    <citation type="submission" date="2020-08" db="EMBL/GenBank/DDBJ databases">
        <title>Genomic Encyclopedia of Type Strains, Phase IV (KMG-IV): sequencing the most valuable type-strain genomes for metagenomic binning, comparative biology and taxonomic classification.</title>
        <authorList>
            <person name="Goeker M."/>
        </authorList>
    </citation>
    <scope>NUCLEOTIDE SEQUENCE [LARGE SCALE GENOMIC DNA]</scope>
    <source>
        <strain evidence="9 10">DSM 2461</strain>
    </source>
</reference>
<organism evidence="9 10">
    <name type="scientific">Spirochaeta isovalerica</name>
    <dbReference type="NCBI Taxonomy" id="150"/>
    <lineage>
        <taxon>Bacteria</taxon>
        <taxon>Pseudomonadati</taxon>
        <taxon>Spirochaetota</taxon>
        <taxon>Spirochaetia</taxon>
        <taxon>Spirochaetales</taxon>
        <taxon>Spirochaetaceae</taxon>
        <taxon>Spirochaeta</taxon>
    </lineage>
</organism>
<dbReference type="PROSITE" id="PS51900">
    <property type="entry name" value="CB"/>
    <property type="match status" value="1"/>
</dbReference>
<dbReference type="Gene3D" id="1.10.443.10">
    <property type="entry name" value="Intergrase catalytic core"/>
    <property type="match status" value="1"/>
</dbReference>
<dbReference type="EMBL" id="JACHGJ010000004">
    <property type="protein sequence ID" value="MBB6480885.1"/>
    <property type="molecule type" value="Genomic_DNA"/>
</dbReference>
<evidence type="ECO:0000256" key="1">
    <source>
        <dbReference type="ARBA" id="ARBA00008857"/>
    </source>
</evidence>
<dbReference type="InterPro" id="IPR044068">
    <property type="entry name" value="CB"/>
</dbReference>
<dbReference type="GO" id="GO:0003677">
    <property type="term" value="F:DNA binding"/>
    <property type="evidence" value="ECO:0007669"/>
    <property type="project" value="UniProtKB-UniRule"/>
</dbReference>
<dbReference type="RefSeq" id="WP_184747140.1">
    <property type="nucleotide sequence ID" value="NZ_JACHGJ010000004.1"/>
</dbReference>
<sequence>MTFSECRTDYEHYLAGKGLKKRTVRRKLNHVLYFLSSLSDSPSDLREIGEKNFNRYISFLKEKELTEGTIAQYVSSVRQFFTWLYKNDLILSPVAELIPEVKSTSREKPIFSTCEMEYFLDTVGSHLRDRTFFELLYSSGLRCSEALSLKWKHVFIDSRKLKVEQGKGGYDRYVPFCSSAAFFLSKWKQRTTSSQNDYIFPGLSGGHLTYHCMSLRFRKYLFESGIRKPGLSIHSIRHSTATHLLEAGADVRYVSELLGHNSMETTVRYTHPTEESQRRAYRMYHPRENGYYREIDREYRKQLKALREKFHDRAEHVARYVKK</sequence>
<dbReference type="InterPro" id="IPR004107">
    <property type="entry name" value="Integrase_SAM-like_N"/>
</dbReference>
<dbReference type="InterPro" id="IPR013762">
    <property type="entry name" value="Integrase-like_cat_sf"/>
</dbReference>